<protein>
    <submittedName>
        <fullName evidence="1">Uncharacterized protein</fullName>
    </submittedName>
</protein>
<reference evidence="1 2" key="1">
    <citation type="submission" date="2023-09" db="EMBL/GenBank/DDBJ databases">
        <title>Pyrofollis japonicus gen. nov. sp. nov., a novel member of the family Pyrodictiaceae isolated from the Iheya North hydrothermal field.</title>
        <authorList>
            <person name="Miyazaki U."/>
            <person name="Sanari M."/>
            <person name="Tame A."/>
            <person name="Kitajima M."/>
            <person name="Okamoto A."/>
            <person name="Sawayama S."/>
            <person name="Miyazaki J."/>
            <person name="Takai K."/>
            <person name="Nakagawa S."/>
        </authorList>
    </citation>
    <scope>NUCLEOTIDE SEQUENCE [LARGE SCALE GENOMIC DNA]</scope>
    <source>
        <strain evidence="1 2">AV2</strain>
    </source>
</reference>
<dbReference type="EMBL" id="AP028907">
    <property type="protein sequence ID" value="BES80994.1"/>
    <property type="molecule type" value="Genomic_DNA"/>
</dbReference>
<evidence type="ECO:0000313" key="1">
    <source>
        <dbReference type="EMBL" id="BES80994.1"/>
    </source>
</evidence>
<dbReference type="Proteomes" id="UP001341135">
    <property type="component" value="Chromosome"/>
</dbReference>
<gene>
    <name evidence="1" type="ORF">PABY_05610</name>
</gene>
<accession>A0ABN6ZL88</accession>
<evidence type="ECO:0000313" key="2">
    <source>
        <dbReference type="Proteomes" id="UP001341135"/>
    </source>
</evidence>
<sequence>MPMGSPPLPRLLKALLQPRPPRLHGRPLWLGPEAARSLEDKERYYLK</sequence>
<organism evidence="1 2">
    <name type="scientific">Pyrodictium abyssi</name>
    <dbReference type="NCBI Taxonomy" id="54256"/>
    <lineage>
        <taxon>Archaea</taxon>
        <taxon>Thermoproteota</taxon>
        <taxon>Thermoprotei</taxon>
        <taxon>Desulfurococcales</taxon>
        <taxon>Pyrodictiaceae</taxon>
        <taxon>Pyrodictium</taxon>
    </lineage>
</organism>
<proteinExistence type="predicted"/>
<name>A0ABN6ZL88_9CREN</name>
<keyword evidence="2" id="KW-1185">Reference proteome</keyword>